<evidence type="ECO:0000313" key="2">
    <source>
        <dbReference type="EMBL" id="KAJ6263744.1"/>
    </source>
</evidence>
<dbReference type="InterPro" id="IPR053187">
    <property type="entry name" value="Notoamide_regulator"/>
</dbReference>
<dbReference type="PANTHER" id="PTHR47256:SF1">
    <property type="entry name" value="ZN(II)2CYS6 TRANSCRIPTION FACTOR (EUROFUNG)"/>
    <property type="match status" value="1"/>
</dbReference>
<accession>A0AAD6J3A7</accession>
<reference evidence="2" key="1">
    <citation type="submission" date="2023-01" db="EMBL/GenBank/DDBJ databases">
        <title>The chitinases involved in constricting ring structure development in the nematode-trapping fungus Drechslerella dactyloides.</title>
        <authorList>
            <person name="Wang R."/>
            <person name="Zhang L."/>
            <person name="Tang P."/>
            <person name="Li S."/>
            <person name="Liang L."/>
        </authorList>
    </citation>
    <scope>NUCLEOTIDE SEQUENCE</scope>
    <source>
        <strain evidence="2">YMF1.00031</strain>
    </source>
</reference>
<keyword evidence="3" id="KW-1185">Reference proteome</keyword>
<evidence type="ECO:0000313" key="3">
    <source>
        <dbReference type="Proteomes" id="UP001221413"/>
    </source>
</evidence>
<dbReference type="Proteomes" id="UP001221413">
    <property type="component" value="Unassembled WGS sequence"/>
</dbReference>
<feature type="region of interest" description="Disordered" evidence="1">
    <location>
        <begin position="397"/>
        <end position="422"/>
    </location>
</feature>
<feature type="compositionally biased region" description="Low complexity" evidence="1">
    <location>
        <begin position="397"/>
        <end position="413"/>
    </location>
</feature>
<comment type="caution">
    <text evidence="2">The sequence shown here is derived from an EMBL/GenBank/DDBJ whole genome shotgun (WGS) entry which is preliminary data.</text>
</comment>
<name>A0AAD6J3A7_DREDA</name>
<proteinExistence type="predicted"/>
<evidence type="ECO:0000256" key="1">
    <source>
        <dbReference type="SAM" id="MobiDB-lite"/>
    </source>
</evidence>
<dbReference type="EMBL" id="JAQGDS010000002">
    <property type="protein sequence ID" value="KAJ6263744.1"/>
    <property type="molecule type" value="Genomic_DNA"/>
</dbReference>
<dbReference type="PANTHER" id="PTHR47256">
    <property type="entry name" value="ZN(II)2CYS6 TRANSCRIPTION FACTOR (EUROFUNG)-RELATED"/>
    <property type="match status" value="1"/>
</dbReference>
<organism evidence="2 3">
    <name type="scientific">Drechslerella dactyloides</name>
    <name type="common">Nematode-trapping fungus</name>
    <name type="synonym">Arthrobotrys dactyloides</name>
    <dbReference type="NCBI Taxonomy" id="74499"/>
    <lineage>
        <taxon>Eukaryota</taxon>
        <taxon>Fungi</taxon>
        <taxon>Dikarya</taxon>
        <taxon>Ascomycota</taxon>
        <taxon>Pezizomycotina</taxon>
        <taxon>Orbiliomycetes</taxon>
        <taxon>Orbiliales</taxon>
        <taxon>Orbiliaceae</taxon>
        <taxon>Drechslerella</taxon>
    </lineage>
</organism>
<gene>
    <name evidence="2" type="ORF">Dda_2314</name>
</gene>
<sequence length="448" mass="50271">MHRLHKHELLTKIFNATKYCSKEELPELLEVIRGDATIEEIAEYVQEQLGGSDGPEDSDLLTSIAAQGPIESEQAEGESSTSSRISNRYTPIEMKAFWMMKTTEQAAFISMQKPNASGVFAALILRHPYEIPPPDLPRPQIPDQDDPNDTWQPYPQLARSRPQRKAELANHCIDLAIHVHEISWYLYSKDQPKVEPSSIISLHGKLQQWYENYLASFVDPDGNITMGPDLVLQIFFHAIEIHLVRGSLSDSAPISSENSQMISIALQSACESARLHKAYYHLYGVRGILPITYNAYQSTLVSLYFLEIKECRDAFIETAQALYRLGKKRVISTFELWIIGSLAKMDDIKLPEGVVKMLKSIDPMRHMFEQKKSRIPVPALSAKAPALLKFKEGLLGGSSSAGQSTDSASQTTTEGKGKNLSTSMFDEIDPVLGDLTEYYEKMLTFNDP</sequence>
<feature type="region of interest" description="Disordered" evidence="1">
    <location>
        <begin position="132"/>
        <end position="160"/>
    </location>
</feature>
<dbReference type="AlphaFoldDB" id="A0AAD6J3A7"/>
<protein>
    <submittedName>
        <fullName evidence="2">Uncharacterized protein</fullName>
    </submittedName>
</protein>